<dbReference type="PANTHER" id="PTHR36182:SF1">
    <property type="entry name" value="PROTEIN, PUTATIVE (AFU_ORTHOLOGUE AFUA_6G10930)-RELATED"/>
    <property type="match status" value="1"/>
</dbReference>
<accession>A0A292PX44</accession>
<evidence type="ECO:0000313" key="3">
    <source>
        <dbReference type="Proteomes" id="UP001412239"/>
    </source>
</evidence>
<dbReference type="PANTHER" id="PTHR36182">
    <property type="entry name" value="PROTEIN, PUTATIVE (AFU_ORTHOLOGUE AFUA_6G10930)-RELATED"/>
    <property type="match status" value="1"/>
</dbReference>
<sequence length="191" mass="20279">MLLIKAVILSLTISSTNAHMLLKNSPNFGFTENTLSTKPDVDLDAPVSKAQFSCKGYHKDHLRGAGGGVATWAAGSTQAFSVSGGGAPHGDSSYQISLSYDNGETFKVMKSFTGNCLSTDTNRECSFPVPRDAAGGPAVFAWTWYNKQSNREMYIYGIAAVTITNSGSGIGNLFPRIFVAGIGERALLLIV</sequence>
<proteinExistence type="predicted"/>
<evidence type="ECO:0000256" key="1">
    <source>
        <dbReference type="SAM" id="SignalP"/>
    </source>
</evidence>
<keyword evidence="3" id="KW-1185">Reference proteome</keyword>
<name>A0A292PX44_9PEZI</name>
<dbReference type="EMBL" id="LN891032">
    <property type="protein sequence ID" value="CUS11050.1"/>
    <property type="molecule type" value="Genomic_DNA"/>
</dbReference>
<dbReference type="AlphaFoldDB" id="A0A292PX44"/>
<keyword evidence="1" id="KW-0732">Signal</keyword>
<dbReference type="Proteomes" id="UP001412239">
    <property type="component" value="Unassembled WGS sequence"/>
</dbReference>
<dbReference type="Gene3D" id="2.70.50.70">
    <property type="match status" value="1"/>
</dbReference>
<organism evidence="2 3">
    <name type="scientific">Tuber aestivum</name>
    <name type="common">summer truffle</name>
    <dbReference type="NCBI Taxonomy" id="59557"/>
    <lineage>
        <taxon>Eukaryota</taxon>
        <taxon>Fungi</taxon>
        <taxon>Dikarya</taxon>
        <taxon>Ascomycota</taxon>
        <taxon>Pezizomycotina</taxon>
        <taxon>Pezizomycetes</taxon>
        <taxon>Pezizales</taxon>
        <taxon>Tuberaceae</taxon>
        <taxon>Tuber</taxon>
    </lineage>
</organism>
<reference evidence="2" key="1">
    <citation type="submission" date="2015-10" db="EMBL/GenBank/DDBJ databases">
        <authorList>
            <person name="Regsiter A."/>
            <person name="william w."/>
        </authorList>
    </citation>
    <scope>NUCLEOTIDE SEQUENCE</scope>
    <source>
        <strain evidence="2">Montdore</strain>
    </source>
</reference>
<gene>
    <name evidence="2" type="ORF">GSTUAT00004848001</name>
</gene>
<protein>
    <submittedName>
        <fullName evidence="2">Uncharacterized protein</fullName>
    </submittedName>
</protein>
<evidence type="ECO:0000313" key="2">
    <source>
        <dbReference type="EMBL" id="CUS11050.1"/>
    </source>
</evidence>
<feature type="signal peptide" evidence="1">
    <location>
        <begin position="1"/>
        <end position="18"/>
    </location>
</feature>
<feature type="chain" id="PRO_5012832750" evidence="1">
    <location>
        <begin position="19"/>
        <end position="191"/>
    </location>
</feature>